<sequence length="236" mass="27665">MAKEAASDIILAGVVIHILRKEIKNLYIRLSPDDGSVVVSAPRNMKEATLRHILAGRMAWIEKRQKRYQKAIEIKAQDRGEEAYWLWGERYHLEIVAGSLQSKILPLSPSRLQMHTAIPPSAEKKEKWLALWFRAQLEQAIPDLAARWEKIIGVEVAVWRVKTMKTLWGSCNVRAGRIWLNSELVKKPPECLEYVVVHEMVHLLEASHNRRFYAFMDRFLPDWKERRRRLNHFPIM</sequence>
<dbReference type="RefSeq" id="WP_014500914.1">
    <property type="nucleotide sequence ID" value="NC_017262.1"/>
</dbReference>
<accession>A0A0H3G2I7</accession>
<dbReference type="HOGENOM" id="CLU_065947_1_0_5"/>
<reference evidence="2 3" key="1">
    <citation type="journal article" date="2011" name="J. Bacteriol.">
        <title>Genome sequence of the ethanol-producing Zymomonas mobilis subsp. mobilis lectotype strain ATCC 10988.</title>
        <authorList>
            <person name="Pappas K.M."/>
            <person name="Kouvelis V.N."/>
            <person name="Saunders E."/>
            <person name="Brettin T.S."/>
            <person name="Bruce D."/>
            <person name="Detter C."/>
            <person name="Balakireva M."/>
            <person name="Han C.S."/>
            <person name="Savvakis G."/>
            <person name="Kyrpides N.C."/>
            <person name="Typas M.A."/>
        </authorList>
    </citation>
    <scope>NUCLEOTIDE SEQUENCE [LARGE SCALE GENOMIC DNA]</scope>
    <source>
        <strain evidence="3">ATCC 10988 / DSM 424 / CCUG 17860 / LMG 404 / NCIMB 8938 / NRRL B-806 / ZM1</strain>
    </source>
</reference>
<name>A0A0H3G2I7_ZYMMA</name>
<dbReference type="AlphaFoldDB" id="A0A0H3G2I7"/>
<evidence type="ECO:0000313" key="2">
    <source>
        <dbReference type="EMBL" id="AEH63018.1"/>
    </source>
</evidence>
<dbReference type="PANTHER" id="PTHR30399:SF1">
    <property type="entry name" value="UTP PYROPHOSPHATASE"/>
    <property type="match status" value="1"/>
</dbReference>
<evidence type="ECO:0000313" key="3">
    <source>
        <dbReference type="Proteomes" id="UP000001494"/>
    </source>
</evidence>
<dbReference type="OrthoDB" id="9795402at2"/>
<dbReference type="eggNOG" id="COG1451">
    <property type="taxonomic scope" value="Bacteria"/>
</dbReference>
<evidence type="ECO:0000259" key="1">
    <source>
        <dbReference type="Pfam" id="PF01863"/>
    </source>
</evidence>
<dbReference type="EMBL" id="CP002850">
    <property type="protein sequence ID" value="AEH63018.1"/>
    <property type="molecule type" value="Genomic_DNA"/>
</dbReference>
<dbReference type="Proteomes" id="UP000001494">
    <property type="component" value="Chromosome"/>
</dbReference>
<dbReference type="Pfam" id="PF01863">
    <property type="entry name" value="YgjP-like"/>
    <property type="match status" value="1"/>
</dbReference>
<dbReference type="InterPro" id="IPR002725">
    <property type="entry name" value="YgjP-like_metallopeptidase"/>
</dbReference>
<dbReference type="CDD" id="cd07344">
    <property type="entry name" value="M48_yhfN_like"/>
    <property type="match status" value="1"/>
</dbReference>
<dbReference type="PANTHER" id="PTHR30399">
    <property type="entry name" value="UNCHARACTERIZED PROTEIN YGJP"/>
    <property type="match status" value="1"/>
</dbReference>
<feature type="domain" description="YgjP-like metallopeptidase" evidence="1">
    <location>
        <begin position="27"/>
        <end position="232"/>
    </location>
</feature>
<dbReference type="Gene3D" id="3.30.2010.10">
    <property type="entry name" value="Metalloproteases ('zincins'), catalytic domain"/>
    <property type="match status" value="1"/>
</dbReference>
<dbReference type="InterPro" id="IPR053136">
    <property type="entry name" value="UTP_pyrophosphatase-like"/>
</dbReference>
<protein>
    <recommendedName>
        <fullName evidence="1">YgjP-like metallopeptidase domain-containing protein</fullName>
    </recommendedName>
</protein>
<dbReference type="KEGG" id="zmm:Zmob_1189"/>
<gene>
    <name evidence="2" type="ordered locus">Zmob_1189</name>
</gene>
<organism evidence="2 3">
    <name type="scientific">Zymomonas mobilis subsp. mobilis (strain ATCC 10988 / DSM 424 / LMG 404 / NCIMB 8938 / NRRL B-806 / ZM1)</name>
    <dbReference type="NCBI Taxonomy" id="555217"/>
    <lineage>
        <taxon>Bacteria</taxon>
        <taxon>Pseudomonadati</taxon>
        <taxon>Pseudomonadota</taxon>
        <taxon>Alphaproteobacteria</taxon>
        <taxon>Sphingomonadales</taxon>
        <taxon>Zymomonadaceae</taxon>
        <taxon>Zymomonas</taxon>
    </lineage>
</organism>
<proteinExistence type="predicted"/>